<dbReference type="RefSeq" id="WP_336351605.1">
    <property type="nucleotide sequence ID" value="NZ_JAZAQL010000003.1"/>
</dbReference>
<dbReference type="Pfam" id="PF01899">
    <property type="entry name" value="MNHE"/>
    <property type="match status" value="1"/>
</dbReference>
<keyword evidence="3" id="KW-0812">Transmembrane</keyword>
<gene>
    <name evidence="6" type="ORF">ACFQGB_17520</name>
</gene>
<reference evidence="6 7" key="1">
    <citation type="journal article" date="2019" name="Int. J. Syst. Evol. Microbiol.">
        <title>The Global Catalogue of Microorganisms (GCM) 10K type strain sequencing project: providing services to taxonomists for standard genome sequencing and annotation.</title>
        <authorList>
            <consortium name="The Broad Institute Genomics Platform"/>
            <consortium name="The Broad Institute Genome Sequencing Center for Infectious Disease"/>
            <person name="Wu L."/>
            <person name="Ma J."/>
        </authorList>
    </citation>
    <scope>NUCLEOTIDE SEQUENCE [LARGE SCALE GENOMIC DNA]</scope>
    <source>
        <strain evidence="6 7">GX26</strain>
    </source>
</reference>
<dbReference type="GO" id="GO:0005886">
    <property type="term" value="C:plasma membrane"/>
    <property type="evidence" value="ECO:0007669"/>
    <property type="project" value="UniProtKB-SubCell"/>
</dbReference>
<evidence type="ECO:0000313" key="7">
    <source>
        <dbReference type="Proteomes" id="UP001596395"/>
    </source>
</evidence>
<sequence>MTDLVAVLTDRGRVRDVVSYALREARDADDATETTVRFSIPVGRTGDAVPSATGETLAERITELVADSPYGSLDVEVATVPVGRSTADDRVRALVEAIPATATDLVLMPGFTEFTAATLADALAAAGRSGVAVERAPVDRRIVRSPVAVTSTTARLVATFGLAYAFYLSLGDPTEPFDLATGAVSAGVVTLVLGRVTFETEPSLAGVGRVLRALVFLPYLLWAVVRANLSMAAVVLSPRLPIEPSVVRIPAPEGRIARALLANSITLTPGTLTVDVTDDELVVHALTAATRDSLEEGSLSRAVDFVVHGRGEYRTTPGTARMAAETPRGDRR</sequence>
<evidence type="ECO:0000256" key="1">
    <source>
        <dbReference type="ARBA" id="ARBA00004651"/>
    </source>
</evidence>
<proteinExistence type="predicted"/>
<dbReference type="EMBL" id="JBHSXN010000003">
    <property type="protein sequence ID" value="MFC6954668.1"/>
    <property type="molecule type" value="Genomic_DNA"/>
</dbReference>
<evidence type="ECO:0000256" key="3">
    <source>
        <dbReference type="ARBA" id="ARBA00022692"/>
    </source>
</evidence>
<evidence type="ECO:0000256" key="2">
    <source>
        <dbReference type="ARBA" id="ARBA00022475"/>
    </source>
</evidence>
<keyword evidence="2" id="KW-1003">Cell membrane</keyword>
<dbReference type="PANTHER" id="PTHR34584">
    <property type="entry name" value="NA(+)/H(+) ANTIPORTER SUBUNIT E1"/>
    <property type="match status" value="1"/>
</dbReference>
<name>A0ABD5VIU9_9EURY</name>
<evidence type="ECO:0000313" key="6">
    <source>
        <dbReference type="EMBL" id="MFC6954668.1"/>
    </source>
</evidence>
<evidence type="ECO:0000256" key="4">
    <source>
        <dbReference type="ARBA" id="ARBA00022989"/>
    </source>
</evidence>
<comment type="subcellular location">
    <subcellularLocation>
        <location evidence="1">Cell membrane</location>
        <topology evidence="1">Multi-pass membrane protein</topology>
    </subcellularLocation>
</comment>
<protein>
    <submittedName>
        <fullName evidence="6">Na+/H+ antiporter subunit E</fullName>
    </submittedName>
</protein>
<dbReference type="PANTHER" id="PTHR34584:SF1">
    <property type="entry name" value="NA(+)_H(+) ANTIPORTER SUBUNIT E1"/>
    <property type="match status" value="1"/>
</dbReference>
<dbReference type="AlphaFoldDB" id="A0ABD5VIU9"/>
<comment type="caution">
    <text evidence="6">The sequence shown here is derived from an EMBL/GenBank/DDBJ whole genome shotgun (WGS) entry which is preliminary data.</text>
</comment>
<dbReference type="InterPro" id="IPR002758">
    <property type="entry name" value="Cation_antiport_E"/>
</dbReference>
<organism evidence="6 7">
    <name type="scientific">Halorubellus litoreus</name>
    <dbReference type="NCBI Taxonomy" id="755308"/>
    <lineage>
        <taxon>Archaea</taxon>
        <taxon>Methanobacteriati</taxon>
        <taxon>Methanobacteriota</taxon>
        <taxon>Stenosarchaea group</taxon>
        <taxon>Halobacteria</taxon>
        <taxon>Halobacteriales</taxon>
        <taxon>Halorubellaceae</taxon>
        <taxon>Halorubellus</taxon>
    </lineage>
</organism>
<dbReference type="Proteomes" id="UP001596395">
    <property type="component" value="Unassembled WGS sequence"/>
</dbReference>
<evidence type="ECO:0000256" key="5">
    <source>
        <dbReference type="ARBA" id="ARBA00023136"/>
    </source>
</evidence>
<keyword evidence="4" id="KW-1133">Transmembrane helix</keyword>
<keyword evidence="7" id="KW-1185">Reference proteome</keyword>
<keyword evidence="5" id="KW-0472">Membrane</keyword>
<accession>A0ABD5VIU9</accession>